<organism evidence="3 4">
    <name type="scientific">Allocatelliglobosispora scoriae</name>
    <dbReference type="NCBI Taxonomy" id="643052"/>
    <lineage>
        <taxon>Bacteria</taxon>
        <taxon>Bacillati</taxon>
        <taxon>Actinomycetota</taxon>
        <taxon>Actinomycetes</taxon>
        <taxon>Micromonosporales</taxon>
        <taxon>Micromonosporaceae</taxon>
        <taxon>Allocatelliglobosispora</taxon>
    </lineage>
</organism>
<dbReference type="Pfam" id="PF12697">
    <property type="entry name" value="Abhydrolase_6"/>
    <property type="match status" value="1"/>
</dbReference>
<proteinExistence type="predicted"/>
<feature type="signal peptide" evidence="1">
    <location>
        <begin position="1"/>
        <end position="27"/>
    </location>
</feature>
<evidence type="ECO:0000256" key="1">
    <source>
        <dbReference type="SAM" id="SignalP"/>
    </source>
</evidence>
<evidence type="ECO:0000313" key="3">
    <source>
        <dbReference type="EMBL" id="MBB5873047.1"/>
    </source>
</evidence>
<gene>
    <name evidence="3" type="ORF">F4553_006481</name>
</gene>
<dbReference type="Proteomes" id="UP000587527">
    <property type="component" value="Unassembled WGS sequence"/>
</dbReference>
<dbReference type="EMBL" id="JACHMN010000003">
    <property type="protein sequence ID" value="MBB5873047.1"/>
    <property type="molecule type" value="Genomic_DNA"/>
</dbReference>
<dbReference type="AlphaFoldDB" id="A0A841BVC7"/>
<dbReference type="SUPFAM" id="SSF53474">
    <property type="entry name" value="alpha/beta-Hydrolases"/>
    <property type="match status" value="1"/>
</dbReference>
<protein>
    <submittedName>
        <fullName evidence="3">Pimeloyl-ACP methyl ester carboxylesterase</fullName>
    </submittedName>
</protein>
<dbReference type="GO" id="GO:0003824">
    <property type="term" value="F:catalytic activity"/>
    <property type="evidence" value="ECO:0007669"/>
    <property type="project" value="UniProtKB-ARBA"/>
</dbReference>
<sequence length="255" mass="25540">MLRHFSAPLAVLAGCLALAACSGSTPAASPSPSGPVAGAGCEEQAAPGRRVHFGKEIGADLYGIVLGTGNTGIVLAHMNGGDSCQWIANATELSDRGYRALVFDFAGFGVSPTASAGLAEQVRVAAAFLVQDGATKIVLMGASMGATASVAAAPSVAGLAAVVSISAPETFSGVDGLPSAKKMTVPVLYAAGENESADFVRAAQSFYAATPATTVKQLVIVPSDSEHGVYLVLPGMGDEALRTAITRFLTDNAPA</sequence>
<feature type="domain" description="AB hydrolase-1" evidence="2">
    <location>
        <begin position="73"/>
        <end position="211"/>
    </location>
</feature>
<dbReference type="InterPro" id="IPR029058">
    <property type="entry name" value="AB_hydrolase_fold"/>
</dbReference>
<keyword evidence="1" id="KW-0732">Signal</keyword>
<evidence type="ECO:0000313" key="4">
    <source>
        <dbReference type="Proteomes" id="UP000587527"/>
    </source>
</evidence>
<evidence type="ECO:0000259" key="2">
    <source>
        <dbReference type="Pfam" id="PF12697"/>
    </source>
</evidence>
<dbReference type="PROSITE" id="PS51257">
    <property type="entry name" value="PROKAR_LIPOPROTEIN"/>
    <property type="match status" value="1"/>
</dbReference>
<reference evidence="3 4" key="1">
    <citation type="submission" date="2020-08" db="EMBL/GenBank/DDBJ databases">
        <title>Sequencing the genomes of 1000 actinobacteria strains.</title>
        <authorList>
            <person name="Klenk H.-P."/>
        </authorList>
    </citation>
    <scope>NUCLEOTIDE SEQUENCE [LARGE SCALE GENOMIC DNA]</scope>
    <source>
        <strain evidence="3 4">DSM 45362</strain>
    </source>
</reference>
<dbReference type="InterPro" id="IPR000073">
    <property type="entry name" value="AB_hydrolase_1"/>
</dbReference>
<dbReference type="Gene3D" id="3.40.50.1820">
    <property type="entry name" value="alpha/beta hydrolase"/>
    <property type="match status" value="1"/>
</dbReference>
<comment type="caution">
    <text evidence="3">The sequence shown here is derived from an EMBL/GenBank/DDBJ whole genome shotgun (WGS) entry which is preliminary data.</text>
</comment>
<keyword evidence="4" id="KW-1185">Reference proteome</keyword>
<accession>A0A841BVC7</accession>
<feature type="chain" id="PRO_5032529063" evidence="1">
    <location>
        <begin position="28"/>
        <end position="255"/>
    </location>
</feature>
<name>A0A841BVC7_9ACTN</name>